<keyword evidence="11" id="KW-1185">Reference proteome</keyword>
<proteinExistence type="inferred from homology"/>
<dbReference type="EMBL" id="JAUSRB010000002">
    <property type="protein sequence ID" value="MDP9869146.1"/>
    <property type="molecule type" value="Genomic_DNA"/>
</dbReference>
<gene>
    <name evidence="10" type="ORF">J2S55_008412</name>
</gene>
<dbReference type="InterPro" id="IPR032816">
    <property type="entry name" value="VTT_dom"/>
</dbReference>
<evidence type="ECO:0000256" key="4">
    <source>
        <dbReference type="ARBA" id="ARBA00022692"/>
    </source>
</evidence>
<feature type="transmembrane region" description="Helical" evidence="8">
    <location>
        <begin position="95"/>
        <end position="117"/>
    </location>
</feature>
<dbReference type="Pfam" id="PF09335">
    <property type="entry name" value="VTT_dom"/>
    <property type="match status" value="1"/>
</dbReference>
<evidence type="ECO:0000259" key="9">
    <source>
        <dbReference type="Pfam" id="PF09335"/>
    </source>
</evidence>
<comment type="subcellular location">
    <subcellularLocation>
        <location evidence="1">Cell membrane</location>
        <topology evidence="1">Multi-pass membrane protein</topology>
    </subcellularLocation>
</comment>
<keyword evidence="5 8" id="KW-1133">Transmembrane helix</keyword>
<protein>
    <submittedName>
        <fullName evidence="10">Membrane protein DedA with SNARE-associated domain</fullName>
    </submittedName>
</protein>
<dbReference type="RefSeq" id="WP_306872703.1">
    <property type="nucleotide sequence ID" value="NZ_JAUSRB010000002.1"/>
</dbReference>
<evidence type="ECO:0000313" key="11">
    <source>
        <dbReference type="Proteomes" id="UP001230426"/>
    </source>
</evidence>
<accession>A0ABT9RIL9</accession>
<feature type="compositionally biased region" description="Basic and acidic residues" evidence="7">
    <location>
        <begin position="15"/>
        <end position="25"/>
    </location>
</feature>
<evidence type="ECO:0000256" key="5">
    <source>
        <dbReference type="ARBA" id="ARBA00022989"/>
    </source>
</evidence>
<feature type="transmembrane region" description="Helical" evidence="8">
    <location>
        <begin position="181"/>
        <end position="199"/>
    </location>
</feature>
<dbReference type="InterPro" id="IPR051311">
    <property type="entry name" value="DedA_domain"/>
</dbReference>
<keyword evidence="6 8" id="KW-0472">Membrane</keyword>
<evidence type="ECO:0000256" key="6">
    <source>
        <dbReference type="ARBA" id="ARBA00023136"/>
    </source>
</evidence>
<name>A0ABT9RIL9_9ACTN</name>
<keyword evidence="4 8" id="KW-0812">Transmembrane</keyword>
<feature type="region of interest" description="Disordered" evidence="7">
    <location>
        <begin position="1"/>
        <end position="28"/>
    </location>
</feature>
<evidence type="ECO:0000313" key="10">
    <source>
        <dbReference type="EMBL" id="MDP9869146.1"/>
    </source>
</evidence>
<evidence type="ECO:0000256" key="8">
    <source>
        <dbReference type="SAM" id="Phobius"/>
    </source>
</evidence>
<dbReference type="PANTHER" id="PTHR42709">
    <property type="entry name" value="ALKALINE PHOSPHATASE LIKE PROTEIN"/>
    <property type="match status" value="1"/>
</dbReference>
<dbReference type="Proteomes" id="UP001230426">
    <property type="component" value="Unassembled WGS sequence"/>
</dbReference>
<comment type="similarity">
    <text evidence="2">Belongs to the DedA family.</text>
</comment>
<dbReference type="PANTHER" id="PTHR42709:SF6">
    <property type="entry name" value="UNDECAPRENYL PHOSPHATE TRANSPORTER A"/>
    <property type="match status" value="1"/>
</dbReference>
<evidence type="ECO:0000256" key="7">
    <source>
        <dbReference type="SAM" id="MobiDB-lite"/>
    </source>
</evidence>
<feature type="transmembrane region" description="Helical" evidence="8">
    <location>
        <begin position="219"/>
        <end position="238"/>
    </location>
</feature>
<keyword evidence="3" id="KW-1003">Cell membrane</keyword>
<comment type="caution">
    <text evidence="10">The sequence shown here is derived from an EMBL/GenBank/DDBJ whole genome shotgun (WGS) entry which is preliminary data.</text>
</comment>
<evidence type="ECO:0000256" key="2">
    <source>
        <dbReference type="ARBA" id="ARBA00010792"/>
    </source>
</evidence>
<feature type="domain" description="VTT" evidence="9">
    <location>
        <begin position="75"/>
        <end position="201"/>
    </location>
</feature>
<reference evidence="10 11" key="1">
    <citation type="submission" date="2023-07" db="EMBL/GenBank/DDBJ databases">
        <title>Sequencing the genomes of 1000 actinobacteria strains.</title>
        <authorList>
            <person name="Klenk H.-P."/>
        </authorList>
    </citation>
    <scope>NUCLEOTIDE SEQUENCE [LARGE SCALE GENOMIC DNA]</scope>
    <source>
        <strain evidence="10 11">DSM 44109</strain>
    </source>
</reference>
<evidence type="ECO:0000256" key="3">
    <source>
        <dbReference type="ARBA" id="ARBA00022475"/>
    </source>
</evidence>
<evidence type="ECO:0000256" key="1">
    <source>
        <dbReference type="ARBA" id="ARBA00004651"/>
    </source>
</evidence>
<sequence>MSLRAQPGLSGGERSGAEQREDDGRSSPAGRQRYIMIAPLSAVLPVLARLWGLSGGSGYLTIAMLVLLENFGVPVPGETVLIAGAAYAGQGHLNIVAVAAVAFFAAVIGDNIGYGIGRAGGRRLVTRYGRYLLLTPARFARAERFVARHGTKIIIGARFIEGLRQLNGVIAGTTGMPWRRFLAYNALGAALWVALWTVLGSYAGRHLVTIEDDLRHYQWYAITALALLAGAYAGLHLVRRRRHARHGPRQP</sequence>
<organism evidence="10 11">
    <name type="scientific">Streptosporangium brasiliense</name>
    <dbReference type="NCBI Taxonomy" id="47480"/>
    <lineage>
        <taxon>Bacteria</taxon>
        <taxon>Bacillati</taxon>
        <taxon>Actinomycetota</taxon>
        <taxon>Actinomycetes</taxon>
        <taxon>Streptosporangiales</taxon>
        <taxon>Streptosporangiaceae</taxon>
        <taxon>Streptosporangium</taxon>
    </lineage>
</organism>